<dbReference type="Pfam" id="PF11154">
    <property type="entry name" value="DUF2934"/>
    <property type="match status" value="1"/>
</dbReference>
<sequence length="64" mass="7451">MGAKDRIRWINARSYQIWEQSGRPDGLQDEHWYQASAEWDEAHAAEYRAWSAGCDQQHGSARES</sequence>
<reference evidence="1 2" key="1">
    <citation type="submission" date="2019-06" db="EMBL/GenBank/DDBJ databases">
        <title>Sorghum-associated microbial communities from plants grown in Nebraska, USA.</title>
        <authorList>
            <person name="Schachtman D."/>
        </authorList>
    </citation>
    <scope>NUCLEOTIDE SEQUENCE [LARGE SCALE GENOMIC DNA]</scope>
    <source>
        <strain evidence="1 2">1225</strain>
    </source>
</reference>
<comment type="caution">
    <text evidence="1">The sequence shown here is derived from an EMBL/GenBank/DDBJ whole genome shotgun (WGS) entry which is preliminary data.</text>
</comment>
<proteinExistence type="predicted"/>
<evidence type="ECO:0000313" key="1">
    <source>
        <dbReference type="EMBL" id="TWF47529.1"/>
    </source>
</evidence>
<dbReference type="OrthoDB" id="9811127at2"/>
<dbReference type="InterPro" id="IPR021327">
    <property type="entry name" value="DUF2934"/>
</dbReference>
<organism evidence="1 2">
    <name type="scientific">Neorhizobium alkalisoli</name>
    <dbReference type="NCBI Taxonomy" id="528178"/>
    <lineage>
        <taxon>Bacteria</taxon>
        <taxon>Pseudomonadati</taxon>
        <taxon>Pseudomonadota</taxon>
        <taxon>Alphaproteobacteria</taxon>
        <taxon>Hyphomicrobiales</taxon>
        <taxon>Rhizobiaceae</taxon>
        <taxon>Rhizobium/Agrobacterium group</taxon>
        <taxon>Neorhizobium</taxon>
    </lineage>
</organism>
<dbReference type="Proteomes" id="UP000320653">
    <property type="component" value="Unassembled WGS sequence"/>
</dbReference>
<gene>
    <name evidence="1" type="ORF">FHW37_11130</name>
</gene>
<dbReference type="RefSeq" id="WP_145642308.1">
    <property type="nucleotide sequence ID" value="NZ_VIWP01000011.1"/>
</dbReference>
<keyword evidence="2" id="KW-1185">Reference proteome</keyword>
<dbReference type="EMBL" id="VIWP01000011">
    <property type="protein sequence ID" value="TWF47529.1"/>
    <property type="molecule type" value="Genomic_DNA"/>
</dbReference>
<protein>
    <submittedName>
        <fullName evidence="1">DUF2934 family protein</fullName>
    </submittedName>
</protein>
<name>A0A561QAY8_9HYPH</name>
<dbReference type="AlphaFoldDB" id="A0A561QAY8"/>
<evidence type="ECO:0000313" key="2">
    <source>
        <dbReference type="Proteomes" id="UP000320653"/>
    </source>
</evidence>
<accession>A0A561QAY8</accession>